<sequence>MKKINKLGGVFAGALFLLSMNTSEAQVSVRPTDDNFITKKDQVQHADWKEGKSQFPGRPRDWWQLGIGGGSFLVSGDVKPSFGWGASVHVRKSIGYVFSIKAEYMFGQASGFNYAPSYYKAFPNVDPFTITSSVGNVVTPGDYTTSDAFYANYKIEQHHALSLQMVFNLNNIKFHKKSNKWSLNLILGLGANLYSTKIDALDENGQTYAGQMTMLANSAGGGAAGQQYDITKLADRDAVLQEVKGFLDGKYETLAQQNANNLVTIGENDDRMVLNPFVSVGLSFEYLITPRISIGLEHQSFISDDDFFDGKSRKENGARTSNIDIPHYTSLRLGFNIGRKDKAIQPLWFVNPLIYPMQDIADLKEKLDDDWFRDTDNDGVPDALDEEKDTPPDTEVDSKGRSLDSDGDGVVNSQDKEPYSPPGYPTDEDGVAQVPKPITQTDIKVMPGDPETGKHPTLVIGDEVYDPLGAGDGNGAGTGTLKDWYLPMVHFDLDKYYMRPEAYEQLQHVASVMKGYPTLKVVVHGHTDVRSSTEYNDMLSYNRTMTCIDHLVNKYGIDRSRFVVKYNGEAENLIDNAKKENEHFMNRRVEFYIAEDNAQEQNKPAGDGGVNRKWKY</sequence>
<dbReference type="PROSITE" id="PS51123">
    <property type="entry name" value="OMPA_2"/>
    <property type="match status" value="1"/>
</dbReference>
<dbReference type="PRINTS" id="PR01021">
    <property type="entry name" value="OMPADOMAIN"/>
</dbReference>
<feature type="region of interest" description="Disordered" evidence="5">
    <location>
        <begin position="374"/>
        <end position="433"/>
    </location>
</feature>
<evidence type="ECO:0000259" key="7">
    <source>
        <dbReference type="PROSITE" id="PS51123"/>
    </source>
</evidence>
<accession>A0A6S6T4U8</accession>
<dbReference type="InterPro" id="IPR006664">
    <property type="entry name" value="OMP_bac"/>
</dbReference>
<dbReference type="InterPro" id="IPR036737">
    <property type="entry name" value="OmpA-like_sf"/>
</dbReference>
<protein>
    <submittedName>
        <fullName evidence="8">Outer membrane protein/peptidoglycan-associated (Lipo)protein</fullName>
    </submittedName>
</protein>
<dbReference type="InterPro" id="IPR050330">
    <property type="entry name" value="Bact_OuterMem_StrucFunc"/>
</dbReference>
<evidence type="ECO:0000256" key="5">
    <source>
        <dbReference type="SAM" id="MobiDB-lite"/>
    </source>
</evidence>
<reference evidence="8" key="1">
    <citation type="submission" date="2020-01" db="EMBL/GenBank/DDBJ databases">
        <authorList>
            <person name="Meier V. D."/>
            <person name="Meier V D."/>
        </authorList>
    </citation>
    <scope>NUCLEOTIDE SEQUENCE</scope>
    <source>
        <strain evidence="8">HLG_WM_MAG_10</strain>
    </source>
</reference>
<feature type="domain" description="OmpA-like" evidence="7">
    <location>
        <begin position="478"/>
        <end position="597"/>
    </location>
</feature>
<evidence type="ECO:0000256" key="6">
    <source>
        <dbReference type="SAM" id="SignalP"/>
    </source>
</evidence>
<dbReference type="GO" id="GO:0005509">
    <property type="term" value="F:calcium ion binding"/>
    <property type="evidence" value="ECO:0007669"/>
    <property type="project" value="InterPro"/>
</dbReference>
<dbReference type="InterPro" id="IPR028974">
    <property type="entry name" value="TSP_type-3_rpt"/>
</dbReference>
<evidence type="ECO:0000256" key="1">
    <source>
        <dbReference type="ARBA" id="ARBA00004442"/>
    </source>
</evidence>
<dbReference type="InterPro" id="IPR006665">
    <property type="entry name" value="OmpA-like"/>
</dbReference>
<name>A0A6S6T4U8_9BACT</name>
<dbReference type="PANTHER" id="PTHR30329">
    <property type="entry name" value="STATOR ELEMENT OF FLAGELLAR MOTOR COMPLEX"/>
    <property type="match status" value="1"/>
</dbReference>
<keyword evidence="2 4" id="KW-0472">Membrane</keyword>
<feature type="signal peptide" evidence="6">
    <location>
        <begin position="1"/>
        <end position="25"/>
    </location>
</feature>
<feature type="chain" id="PRO_5027651043" evidence="6">
    <location>
        <begin position="26"/>
        <end position="616"/>
    </location>
</feature>
<evidence type="ECO:0000313" key="8">
    <source>
        <dbReference type="EMBL" id="CAA6811615.1"/>
    </source>
</evidence>
<dbReference type="GO" id="GO:0009279">
    <property type="term" value="C:cell outer membrane"/>
    <property type="evidence" value="ECO:0007669"/>
    <property type="project" value="UniProtKB-SubCell"/>
</dbReference>
<dbReference type="SUPFAM" id="SSF103647">
    <property type="entry name" value="TSP type-3 repeat"/>
    <property type="match status" value="1"/>
</dbReference>
<comment type="subcellular location">
    <subcellularLocation>
        <location evidence="1">Cell outer membrane</location>
    </subcellularLocation>
</comment>
<dbReference type="AlphaFoldDB" id="A0A6S6T4U8"/>
<proteinExistence type="predicted"/>
<evidence type="ECO:0000256" key="3">
    <source>
        <dbReference type="ARBA" id="ARBA00023237"/>
    </source>
</evidence>
<dbReference type="CDD" id="cd07185">
    <property type="entry name" value="OmpA_C-like"/>
    <property type="match status" value="1"/>
</dbReference>
<organism evidence="8">
    <name type="scientific">uncultured Aureispira sp</name>
    <dbReference type="NCBI Taxonomy" id="1331704"/>
    <lineage>
        <taxon>Bacteria</taxon>
        <taxon>Pseudomonadati</taxon>
        <taxon>Bacteroidota</taxon>
        <taxon>Saprospiria</taxon>
        <taxon>Saprospirales</taxon>
        <taxon>Saprospiraceae</taxon>
        <taxon>Aureispira</taxon>
        <taxon>environmental samples</taxon>
    </lineage>
</organism>
<dbReference type="Pfam" id="PF00691">
    <property type="entry name" value="OmpA"/>
    <property type="match status" value="1"/>
</dbReference>
<dbReference type="Gene3D" id="3.30.1330.60">
    <property type="entry name" value="OmpA-like domain"/>
    <property type="match status" value="1"/>
</dbReference>
<feature type="compositionally biased region" description="Acidic residues" evidence="5">
    <location>
        <begin position="377"/>
        <end position="395"/>
    </location>
</feature>
<dbReference type="PANTHER" id="PTHR30329:SF21">
    <property type="entry name" value="LIPOPROTEIN YIAD-RELATED"/>
    <property type="match status" value="1"/>
</dbReference>
<keyword evidence="3" id="KW-0998">Cell outer membrane</keyword>
<gene>
    <name evidence="8" type="ORF">HELGO_WM14833</name>
</gene>
<dbReference type="SUPFAM" id="SSF103088">
    <property type="entry name" value="OmpA-like"/>
    <property type="match status" value="1"/>
</dbReference>
<keyword evidence="6" id="KW-0732">Signal</keyword>
<evidence type="ECO:0000256" key="2">
    <source>
        <dbReference type="ARBA" id="ARBA00023136"/>
    </source>
</evidence>
<evidence type="ECO:0000256" key="4">
    <source>
        <dbReference type="PROSITE-ProRule" id="PRU00473"/>
    </source>
</evidence>
<dbReference type="EMBL" id="CACVAQ010000177">
    <property type="protein sequence ID" value="CAA6811615.1"/>
    <property type="molecule type" value="Genomic_DNA"/>
</dbReference>